<dbReference type="AlphaFoldDB" id="A0A505DFE9"/>
<accession>A0A505DFE9</accession>
<feature type="chain" id="PRO_5021459425" description="Lipoprotein" evidence="2">
    <location>
        <begin position="23"/>
        <end position="320"/>
    </location>
</feature>
<keyword evidence="2" id="KW-0732">Signal</keyword>
<evidence type="ECO:0008006" key="5">
    <source>
        <dbReference type="Google" id="ProtNLM"/>
    </source>
</evidence>
<feature type="signal peptide" evidence="2">
    <location>
        <begin position="1"/>
        <end position="22"/>
    </location>
</feature>
<evidence type="ECO:0000256" key="2">
    <source>
        <dbReference type="SAM" id="SignalP"/>
    </source>
</evidence>
<protein>
    <recommendedName>
        <fullName evidence="5">Lipoprotein</fullName>
    </recommendedName>
</protein>
<gene>
    <name evidence="3" type="ORF">FGD71_015555</name>
</gene>
<dbReference type="EMBL" id="VCHX02000119">
    <property type="protein sequence ID" value="TPQ21362.1"/>
    <property type="molecule type" value="Genomic_DNA"/>
</dbReference>
<comment type="caution">
    <text evidence="3">The sequence shown here is derived from an EMBL/GenBank/DDBJ whole genome shotgun (WGS) entry which is preliminary data.</text>
</comment>
<sequence length="320" mass="35846">MRRHRFHRQTSLVVMTVAAALAAVSCGTPSSPDDPGATTARPLTEPERDLLYDAEQQLTRSCMAARGFRMWAVPRRPLPEDRDFPYVIDDVRWAARHGYGSDLQARREQVRAADPNQRYFAGLSAADRQRAVAAYNGAQSADRLEVRDPNGMTVGRMADGCTAEVQERLYGDLATWFRVDVVTGALPALRQQQVAADGEFKAAVKKWSACMRERGLNYADPYQARAAFKDNAAATRTAGRQRQEVRTAVAEAECARDTGLTTTVRRLDRRYEARLRDQYRDEVRSKLRLERAALPRARALLPTDQSGNRPEDATTTTTKE</sequence>
<organism evidence="3 4">
    <name type="scientific">Streptomyces sporangiiformans</name>
    <dbReference type="NCBI Taxonomy" id="2315329"/>
    <lineage>
        <taxon>Bacteria</taxon>
        <taxon>Bacillati</taxon>
        <taxon>Actinomycetota</taxon>
        <taxon>Actinomycetes</taxon>
        <taxon>Kitasatosporales</taxon>
        <taxon>Streptomycetaceae</taxon>
        <taxon>Streptomyces</taxon>
    </lineage>
</organism>
<name>A0A505DFE9_9ACTN</name>
<feature type="region of interest" description="Disordered" evidence="1">
    <location>
        <begin position="26"/>
        <end position="45"/>
    </location>
</feature>
<evidence type="ECO:0000256" key="1">
    <source>
        <dbReference type="SAM" id="MobiDB-lite"/>
    </source>
</evidence>
<feature type="compositionally biased region" description="Polar residues" evidence="1">
    <location>
        <begin position="303"/>
        <end position="320"/>
    </location>
</feature>
<keyword evidence="4" id="KW-1185">Reference proteome</keyword>
<dbReference type="PROSITE" id="PS51257">
    <property type="entry name" value="PROKAR_LIPOPROTEIN"/>
    <property type="match status" value="1"/>
</dbReference>
<feature type="region of interest" description="Disordered" evidence="1">
    <location>
        <begin position="296"/>
        <end position="320"/>
    </location>
</feature>
<evidence type="ECO:0000313" key="3">
    <source>
        <dbReference type="EMBL" id="TPQ21362.1"/>
    </source>
</evidence>
<dbReference type="RefSeq" id="WP_119101055.1">
    <property type="nucleotide sequence ID" value="NZ_QXMJ01000119.1"/>
</dbReference>
<dbReference type="OrthoDB" id="4053327at2"/>
<proteinExistence type="predicted"/>
<dbReference type="Proteomes" id="UP000317378">
    <property type="component" value="Unassembled WGS sequence"/>
</dbReference>
<reference evidence="3 4" key="1">
    <citation type="submission" date="2019-06" db="EMBL/GenBank/DDBJ databases">
        <title>Streptomyces sporangiiformans sp. nov., a novel actinomycete isolated from soil in Mount Song.</title>
        <authorList>
            <person name="Han L."/>
        </authorList>
    </citation>
    <scope>NUCLEOTIDE SEQUENCE [LARGE SCALE GENOMIC DNA]</scope>
    <source>
        <strain evidence="3 4">NEAU-SSA 1</strain>
    </source>
</reference>
<evidence type="ECO:0000313" key="4">
    <source>
        <dbReference type="Proteomes" id="UP000317378"/>
    </source>
</evidence>